<dbReference type="PANTHER" id="PTHR42648">
    <property type="entry name" value="TRANSPOSASE, PUTATIVE-RELATED"/>
    <property type="match status" value="1"/>
</dbReference>
<dbReference type="InterPro" id="IPR012337">
    <property type="entry name" value="RNaseH-like_sf"/>
</dbReference>
<gene>
    <name evidence="1" type="ORF">PR002_g18839</name>
</gene>
<dbReference type="SUPFAM" id="SSF53098">
    <property type="entry name" value="Ribonuclease H-like"/>
    <property type="match status" value="1"/>
</dbReference>
<name>A0A6A3JT66_9STRA</name>
<organism evidence="1 2">
    <name type="scientific">Phytophthora rubi</name>
    <dbReference type="NCBI Taxonomy" id="129364"/>
    <lineage>
        <taxon>Eukaryota</taxon>
        <taxon>Sar</taxon>
        <taxon>Stramenopiles</taxon>
        <taxon>Oomycota</taxon>
        <taxon>Peronosporomycetes</taxon>
        <taxon>Peronosporales</taxon>
        <taxon>Peronosporaceae</taxon>
        <taxon>Phytophthora</taxon>
    </lineage>
</organism>
<dbReference type="AlphaFoldDB" id="A0A6A3JT66"/>
<comment type="caution">
    <text evidence="1">The sequence shown here is derived from an EMBL/GenBank/DDBJ whole genome shotgun (WGS) entry which is preliminary data.</text>
</comment>
<evidence type="ECO:0000313" key="2">
    <source>
        <dbReference type="Proteomes" id="UP000435112"/>
    </source>
</evidence>
<dbReference type="PANTHER" id="PTHR42648:SF28">
    <property type="entry name" value="TRANSPOSON-ENCODED PROTEIN WITH RIBONUCLEASE H-LIKE AND RETROVIRUS ZINC FINGER-LIKE DOMAINS"/>
    <property type="match status" value="1"/>
</dbReference>
<reference evidence="1 2" key="1">
    <citation type="submission" date="2018-09" db="EMBL/GenBank/DDBJ databases">
        <title>Genomic investigation of the strawberry pathogen Phytophthora fragariae indicates pathogenicity is determined by transcriptional variation in three key races.</title>
        <authorList>
            <person name="Adams T.M."/>
            <person name="Armitage A.D."/>
            <person name="Sobczyk M.K."/>
            <person name="Bates H.J."/>
            <person name="Dunwell J.M."/>
            <person name="Nellist C.F."/>
            <person name="Harrison R.J."/>
        </authorList>
    </citation>
    <scope>NUCLEOTIDE SEQUENCE [LARGE SCALE GENOMIC DNA]</scope>
    <source>
        <strain evidence="1 2">SCRP324</strain>
    </source>
</reference>
<protein>
    <recommendedName>
        <fullName evidence="3">Integrase catalytic domain-containing protein</fullName>
    </recommendedName>
</protein>
<accession>A0A6A3JT66</accession>
<dbReference type="EMBL" id="QXFU01001649">
    <property type="protein sequence ID" value="KAE8998089.1"/>
    <property type="molecule type" value="Genomic_DNA"/>
</dbReference>
<proteinExistence type="predicted"/>
<dbReference type="InterPro" id="IPR039537">
    <property type="entry name" value="Retrotran_Ty1/copia-like"/>
</dbReference>
<dbReference type="InterPro" id="IPR036397">
    <property type="entry name" value="RNaseH_sf"/>
</dbReference>
<dbReference type="Gene3D" id="3.30.420.10">
    <property type="entry name" value="Ribonuclease H-like superfamily/Ribonuclease H"/>
    <property type="match status" value="1"/>
</dbReference>
<evidence type="ECO:0000313" key="1">
    <source>
        <dbReference type="EMBL" id="KAE8998089.1"/>
    </source>
</evidence>
<dbReference type="OrthoDB" id="123877at2759"/>
<dbReference type="Proteomes" id="UP000435112">
    <property type="component" value="Unassembled WGS sequence"/>
</dbReference>
<evidence type="ECO:0008006" key="3">
    <source>
        <dbReference type="Google" id="ProtNLM"/>
    </source>
</evidence>
<sequence length="180" mass="20522">MTMVDKGLVQGMMLTQRQQDTCDACHLAKQKKKKKKHHNKLDRATKEPNQVVYVDLIFPGKGNGSRFEGVLNKSSDVVNNYLKEYALWAERHAGRMIKKVITHKVTQVLTDKGDEFVNEAIDAWKNSRGIGHIQSLVEMPKAMMEQSGLARSLWPEAMRNAVYIKNRAYNKGTQGVPYLY</sequence>
<dbReference type="GO" id="GO:0003676">
    <property type="term" value="F:nucleic acid binding"/>
    <property type="evidence" value="ECO:0007669"/>
    <property type="project" value="InterPro"/>
</dbReference>